<comment type="caution">
    <text evidence="2">Once thought to be involved in copper homeostasis, experiments in E.coli have shown this is not the case.</text>
</comment>
<evidence type="ECO:0000313" key="4">
    <source>
        <dbReference type="Proteomes" id="UP000199074"/>
    </source>
</evidence>
<proteinExistence type="inferred from homology"/>
<keyword evidence="4" id="KW-1185">Reference proteome</keyword>
<dbReference type="SUPFAM" id="SSF110395">
    <property type="entry name" value="CutC-like"/>
    <property type="match status" value="1"/>
</dbReference>
<dbReference type="Gene3D" id="3.20.20.380">
    <property type="entry name" value="Copper homeostasis (CutC) domain"/>
    <property type="match status" value="1"/>
</dbReference>
<dbReference type="InterPro" id="IPR036822">
    <property type="entry name" value="CutC-like_dom_sf"/>
</dbReference>
<keyword evidence="2" id="KW-0963">Cytoplasm</keyword>
<dbReference type="EMBL" id="FPCK01000001">
    <property type="protein sequence ID" value="SFV28187.1"/>
    <property type="molecule type" value="Genomic_DNA"/>
</dbReference>
<dbReference type="HAMAP" id="MF_00795">
    <property type="entry name" value="CutC"/>
    <property type="match status" value="1"/>
</dbReference>
<dbReference type="Proteomes" id="UP000199074">
    <property type="component" value="Unassembled WGS sequence"/>
</dbReference>
<evidence type="ECO:0000256" key="2">
    <source>
        <dbReference type="HAMAP-Rule" id="MF_00795"/>
    </source>
</evidence>
<dbReference type="RefSeq" id="WP_092420371.1">
    <property type="nucleotide sequence ID" value="NZ_FPCK01000001.1"/>
</dbReference>
<gene>
    <name evidence="2" type="primary">cutC</name>
    <name evidence="3" type="ORF">SAMN05216456_0458</name>
</gene>
<comment type="subcellular location">
    <subcellularLocation>
        <location evidence="2">Cytoplasm</location>
    </subcellularLocation>
</comment>
<dbReference type="STRING" id="429728.SAMN05216456_0458"/>
<dbReference type="InterPro" id="IPR005627">
    <property type="entry name" value="CutC-like"/>
</dbReference>
<accession>A0A1I7N0I0</accession>
<dbReference type="PANTHER" id="PTHR12598">
    <property type="entry name" value="COPPER HOMEOSTASIS PROTEIN CUTC"/>
    <property type="match status" value="1"/>
</dbReference>
<protein>
    <recommendedName>
        <fullName evidence="2">PF03932 family protein CutC</fullName>
    </recommendedName>
</protein>
<evidence type="ECO:0000256" key="1">
    <source>
        <dbReference type="ARBA" id="ARBA00007768"/>
    </source>
</evidence>
<comment type="similarity">
    <text evidence="1 2">Belongs to the CutC family.</text>
</comment>
<dbReference type="GO" id="GO:0005507">
    <property type="term" value="F:copper ion binding"/>
    <property type="evidence" value="ECO:0007669"/>
    <property type="project" value="TreeGrafter"/>
</dbReference>
<reference evidence="3 4" key="1">
    <citation type="submission" date="2016-10" db="EMBL/GenBank/DDBJ databases">
        <authorList>
            <person name="de Groot N.N."/>
        </authorList>
    </citation>
    <scope>NUCLEOTIDE SEQUENCE [LARGE SCALE GENOMIC DNA]</scope>
    <source>
        <strain evidence="3 4">IPL20</strain>
    </source>
</reference>
<dbReference type="AlphaFoldDB" id="A0A1I7N0I0"/>
<evidence type="ECO:0000313" key="3">
    <source>
        <dbReference type="EMBL" id="SFV28187.1"/>
    </source>
</evidence>
<sequence length="243" mass="25268">MILLEVCVDTAAGLDAALAGGADRIELCSSLELGGLTPSAGLLSLARERGATARAMIRPRAGDFVFSPADAELMRADIKAAREAGIEGVVLGASRPDGTLDLDLLRHLAETSQGLKRTLHRAFDLVPDIEQAVDQAVALGFDTILTSGRAASALEGLADLEKMHRHAAGRIVVMAGAGINAHTVLRILPRVALEAVHGSCSVPAQPGSEAAARLGFVSPDRRETDRKHVAALKKALAHPAYGA</sequence>
<dbReference type="Pfam" id="PF03932">
    <property type="entry name" value="CutC"/>
    <property type="match status" value="1"/>
</dbReference>
<dbReference type="OrthoDB" id="9815677at2"/>
<dbReference type="GO" id="GO:0005737">
    <property type="term" value="C:cytoplasm"/>
    <property type="evidence" value="ECO:0007669"/>
    <property type="project" value="UniProtKB-SubCell"/>
</dbReference>
<organism evidence="3 4">
    <name type="scientific">Devosia crocina</name>
    <dbReference type="NCBI Taxonomy" id="429728"/>
    <lineage>
        <taxon>Bacteria</taxon>
        <taxon>Pseudomonadati</taxon>
        <taxon>Pseudomonadota</taxon>
        <taxon>Alphaproteobacteria</taxon>
        <taxon>Hyphomicrobiales</taxon>
        <taxon>Devosiaceae</taxon>
        <taxon>Devosia</taxon>
    </lineage>
</organism>
<name>A0A1I7N0I0_9HYPH</name>
<dbReference type="PANTHER" id="PTHR12598:SF0">
    <property type="entry name" value="COPPER HOMEOSTASIS PROTEIN CUTC HOMOLOG"/>
    <property type="match status" value="1"/>
</dbReference>